<evidence type="ECO:0000256" key="9">
    <source>
        <dbReference type="ARBA" id="ARBA00022989"/>
    </source>
</evidence>
<dbReference type="SUPFAM" id="SSF47384">
    <property type="entry name" value="Homodimeric domain of signal transducing histidine kinase"/>
    <property type="match status" value="1"/>
</dbReference>
<dbReference type="Proteomes" id="UP000286268">
    <property type="component" value="Chromosome"/>
</dbReference>
<evidence type="ECO:0000256" key="1">
    <source>
        <dbReference type="ARBA" id="ARBA00000085"/>
    </source>
</evidence>
<dbReference type="Pfam" id="PF02518">
    <property type="entry name" value="HATPase_c"/>
    <property type="match status" value="1"/>
</dbReference>
<evidence type="ECO:0000256" key="12">
    <source>
        <dbReference type="SAM" id="Phobius"/>
    </source>
</evidence>
<evidence type="ECO:0000256" key="7">
    <source>
        <dbReference type="ARBA" id="ARBA00022692"/>
    </source>
</evidence>
<evidence type="ECO:0000256" key="2">
    <source>
        <dbReference type="ARBA" id="ARBA00004651"/>
    </source>
</evidence>
<dbReference type="OrthoDB" id="9780487at2"/>
<organism evidence="14 15">
    <name type="scientific">Clostridium manihotivorum</name>
    <dbReference type="NCBI Taxonomy" id="2320868"/>
    <lineage>
        <taxon>Bacteria</taxon>
        <taxon>Bacillati</taxon>
        <taxon>Bacillota</taxon>
        <taxon>Clostridia</taxon>
        <taxon>Eubacteriales</taxon>
        <taxon>Clostridiaceae</taxon>
        <taxon>Clostridium</taxon>
    </lineage>
</organism>
<reference evidence="14 15" key="1">
    <citation type="submission" date="2018-01" db="EMBL/GenBank/DDBJ databases">
        <title>Genome Sequencing and Assembly of Anaerobacter polyendosporus strain CT4.</title>
        <authorList>
            <person name="Tachaapaikoon C."/>
            <person name="Sutheeworapong S."/>
            <person name="Jenjaroenpun P."/>
            <person name="Wongsurawat T."/>
            <person name="Nookeaw I."/>
            <person name="Cheawchanlertfa P."/>
            <person name="Kosugi A."/>
            <person name="Cheevadhanarak S."/>
            <person name="Ratanakhanokchai K."/>
        </authorList>
    </citation>
    <scope>NUCLEOTIDE SEQUENCE [LARGE SCALE GENOMIC DNA]</scope>
    <source>
        <strain evidence="14 15">CT4</strain>
    </source>
</reference>
<proteinExistence type="predicted"/>
<dbReference type="InterPro" id="IPR004358">
    <property type="entry name" value="Sig_transdc_His_kin-like_C"/>
</dbReference>
<sequence length="335" mass="38920">MSFYKYLKENLRLLIFYIILITFISASIYLDRSNRMLPSNAIYILVVSMIMMIFFLIYDYVRKNDSVKKLKEIQSSEDKTPIFPEANECKDELYQLIISDIYNGYVESLRKIEEQFTENSEFLISWVHEIKTPITTIKLILESGDFTEESTVSSLKEELDKIDDYVEKVLYYSRSNDFSKDYVIKEVVLNSVIKESIKKHSIIFIRKHISFSSTIDDKLVVDSDKKWLSFIIDQIISNSLKYTDKGGKISFNTSNNEKEVILTIEDNGVGIKKEDLERIFAKSFTGNNGRDTNLKATGMGLYLSKKLAKKLGHYLTAESEYGKGTKLHVHFPRYM</sequence>
<keyword evidence="11 12" id="KW-0472">Membrane</keyword>
<evidence type="ECO:0000259" key="13">
    <source>
        <dbReference type="PROSITE" id="PS50109"/>
    </source>
</evidence>
<dbReference type="SMART" id="SM00388">
    <property type="entry name" value="HisKA"/>
    <property type="match status" value="1"/>
</dbReference>
<feature type="transmembrane region" description="Helical" evidence="12">
    <location>
        <begin position="12"/>
        <end position="30"/>
    </location>
</feature>
<keyword evidence="15" id="KW-1185">Reference proteome</keyword>
<keyword evidence="9 12" id="KW-1133">Transmembrane helix</keyword>
<keyword evidence="8 14" id="KW-0418">Kinase</keyword>
<dbReference type="AlphaFoldDB" id="A0A410DYU9"/>
<keyword evidence="5" id="KW-0597">Phosphoprotein</keyword>
<dbReference type="Gene3D" id="1.10.287.130">
    <property type="match status" value="1"/>
</dbReference>
<evidence type="ECO:0000256" key="10">
    <source>
        <dbReference type="ARBA" id="ARBA00023012"/>
    </source>
</evidence>
<dbReference type="GO" id="GO:0016036">
    <property type="term" value="P:cellular response to phosphate starvation"/>
    <property type="evidence" value="ECO:0007669"/>
    <property type="project" value="TreeGrafter"/>
</dbReference>
<dbReference type="CDD" id="cd00082">
    <property type="entry name" value="HisKA"/>
    <property type="match status" value="1"/>
</dbReference>
<accession>A0A410DYU9</accession>
<dbReference type="PANTHER" id="PTHR45453">
    <property type="entry name" value="PHOSPHATE REGULON SENSOR PROTEIN PHOR"/>
    <property type="match status" value="1"/>
</dbReference>
<dbReference type="EMBL" id="CP025746">
    <property type="protein sequence ID" value="QAA34256.1"/>
    <property type="molecule type" value="Genomic_DNA"/>
</dbReference>
<evidence type="ECO:0000256" key="4">
    <source>
        <dbReference type="ARBA" id="ARBA00022475"/>
    </source>
</evidence>
<evidence type="ECO:0000313" key="15">
    <source>
        <dbReference type="Proteomes" id="UP000286268"/>
    </source>
</evidence>
<dbReference type="InterPro" id="IPR003594">
    <property type="entry name" value="HATPase_dom"/>
</dbReference>
<name>A0A410DYU9_9CLOT</name>
<dbReference type="Gene3D" id="3.30.565.10">
    <property type="entry name" value="Histidine kinase-like ATPase, C-terminal domain"/>
    <property type="match status" value="1"/>
</dbReference>
<evidence type="ECO:0000313" key="14">
    <source>
        <dbReference type="EMBL" id="QAA34256.1"/>
    </source>
</evidence>
<evidence type="ECO:0000256" key="3">
    <source>
        <dbReference type="ARBA" id="ARBA00012438"/>
    </source>
</evidence>
<dbReference type="PRINTS" id="PR00344">
    <property type="entry name" value="BCTRLSENSOR"/>
</dbReference>
<dbReference type="InterPro" id="IPR003661">
    <property type="entry name" value="HisK_dim/P_dom"/>
</dbReference>
<protein>
    <recommendedName>
        <fullName evidence="3">histidine kinase</fullName>
        <ecNumber evidence="3">2.7.13.3</ecNumber>
    </recommendedName>
</protein>
<keyword evidence="7 12" id="KW-0812">Transmembrane</keyword>
<dbReference type="Pfam" id="PF00512">
    <property type="entry name" value="HisKA"/>
    <property type="match status" value="1"/>
</dbReference>
<keyword evidence="4" id="KW-1003">Cell membrane</keyword>
<evidence type="ECO:0000256" key="6">
    <source>
        <dbReference type="ARBA" id="ARBA00022679"/>
    </source>
</evidence>
<gene>
    <name evidence="14" type="ORF">C1I91_22895</name>
</gene>
<comment type="subcellular location">
    <subcellularLocation>
        <location evidence="2">Cell membrane</location>
        <topology evidence="2">Multi-pass membrane protein</topology>
    </subcellularLocation>
</comment>
<dbReference type="InterPro" id="IPR036097">
    <property type="entry name" value="HisK_dim/P_sf"/>
</dbReference>
<keyword evidence="10" id="KW-0902">Two-component regulatory system</keyword>
<dbReference type="InterPro" id="IPR005467">
    <property type="entry name" value="His_kinase_dom"/>
</dbReference>
<dbReference type="SUPFAM" id="SSF55874">
    <property type="entry name" value="ATPase domain of HSP90 chaperone/DNA topoisomerase II/histidine kinase"/>
    <property type="match status" value="1"/>
</dbReference>
<evidence type="ECO:0000256" key="8">
    <source>
        <dbReference type="ARBA" id="ARBA00022777"/>
    </source>
</evidence>
<dbReference type="EC" id="2.7.13.3" evidence="3"/>
<evidence type="ECO:0000256" key="11">
    <source>
        <dbReference type="ARBA" id="ARBA00023136"/>
    </source>
</evidence>
<comment type="catalytic activity">
    <reaction evidence="1">
        <text>ATP + protein L-histidine = ADP + protein N-phospho-L-histidine.</text>
        <dbReference type="EC" id="2.7.13.3"/>
    </reaction>
</comment>
<feature type="transmembrane region" description="Helical" evidence="12">
    <location>
        <begin position="42"/>
        <end position="61"/>
    </location>
</feature>
<feature type="domain" description="Histidine kinase" evidence="13">
    <location>
        <begin position="125"/>
        <end position="335"/>
    </location>
</feature>
<dbReference type="GO" id="GO:0005886">
    <property type="term" value="C:plasma membrane"/>
    <property type="evidence" value="ECO:0007669"/>
    <property type="project" value="UniProtKB-SubCell"/>
</dbReference>
<dbReference type="KEGG" id="cmah:C1I91_22895"/>
<dbReference type="GO" id="GO:0004721">
    <property type="term" value="F:phosphoprotein phosphatase activity"/>
    <property type="evidence" value="ECO:0007669"/>
    <property type="project" value="TreeGrafter"/>
</dbReference>
<dbReference type="SMART" id="SM00387">
    <property type="entry name" value="HATPase_c"/>
    <property type="match status" value="1"/>
</dbReference>
<dbReference type="PANTHER" id="PTHR45453:SF2">
    <property type="entry name" value="HISTIDINE KINASE"/>
    <property type="match status" value="1"/>
</dbReference>
<evidence type="ECO:0000256" key="5">
    <source>
        <dbReference type="ARBA" id="ARBA00022553"/>
    </source>
</evidence>
<dbReference type="InterPro" id="IPR036890">
    <property type="entry name" value="HATPase_C_sf"/>
</dbReference>
<dbReference type="InterPro" id="IPR050351">
    <property type="entry name" value="BphY/WalK/GraS-like"/>
</dbReference>
<dbReference type="RefSeq" id="WP_128214977.1">
    <property type="nucleotide sequence ID" value="NZ_CP025746.1"/>
</dbReference>
<dbReference type="PROSITE" id="PS50109">
    <property type="entry name" value="HIS_KIN"/>
    <property type="match status" value="1"/>
</dbReference>
<dbReference type="GO" id="GO:0000155">
    <property type="term" value="F:phosphorelay sensor kinase activity"/>
    <property type="evidence" value="ECO:0007669"/>
    <property type="project" value="InterPro"/>
</dbReference>
<keyword evidence="6" id="KW-0808">Transferase</keyword>